<dbReference type="SUPFAM" id="SSF49299">
    <property type="entry name" value="PKD domain"/>
    <property type="match status" value="1"/>
</dbReference>
<organism evidence="4 5">
    <name type="scientific">Candidatus Nomurabacteria bacterium RIFCSPLOWO2_01_FULL_33_17</name>
    <dbReference type="NCBI Taxonomy" id="1801764"/>
    <lineage>
        <taxon>Bacteria</taxon>
        <taxon>Candidatus Nomuraibacteriota</taxon>
    </lineage>
</organism>
<proteinExistence type="predicted"/>
<keyword evidence="2" id="KW-0812">Transmembrane</keyword>
<dbReference type="Gene3D" id="2.60.40.10">
    <property type="entry name" value="Immunoglobulins"/>
    <property type="match status" value="1"/>
</dbReference>
<name>A0A1F6WR43_9BACT</name>
<dbReference type="STRING" id="1801764.A2903_00700"/>
<evidence type="ECO:0000313" key="4">
    <source>
        <dbReference type="EMBL" id="OGI84215.1"/>
    </source>
</evidence>
<dbReference type="InterPro" id="IPR036415">
    <property type="entry name" value="Lamin_tail_dom_sf"/>
</dbReference>
<dbReference type="InterPro" id="IPR035986">
    <property type="entry name" value="PKD_dom_sf"/>
</dbReference>
<evidence type="ECO:0000256" key="2">
    <source>
        <dbReference type="SAM" id="Phobius"/>
    </source>
</evidence>
<feature type="region of interest" description="Disordered" evidence="1">
    <location>
        <begin position="137"/>
        <end position="197"/>
    </location>
</feature>
<feature type="compositionally biased region" description="Polar residues" evidence="1">
    <location>
        <begin position="137"/>
        <end position="166"/>
    </location>
</feature>
<dbReference type="InterPro" id="IPR013783">
    <property type="entry name" value="Ig-like_fold"/>
</dbReference>
<dbReference type="AlphaFoldDB" id="A0A1F6WR43"/>
<dbReference type="Proteomes" id="UP000178184">
    <property type="component" value="Unassembled WGS sequence"/>
</dbReference>
<evidence type="ECO:0000259" key="3">
    <source>
        <dbReference type="PROSITE" id="PS50093"/>
    </source>
</evidence>
<reference evidence="4 5" key="1">
    <citation type="journal article" date="2016" name="Nat. Commun.">
        <title>Thousands of microbial genomes shed light on interconnected biogeochemical processes in an aquifer system.</title>
        <authorList>
            <person name="Anantharaman K."/>
            <person name="Brown C.T."/>
            <person name="Hug L.A."/>
            <person name="Sharon I."/>
            <person name="Castelle C.J."/>
            <person name="Probst A.J."/>
            <person name="Thomas B.C."/>
            <person name="Singh A."/>
            <person name="Wilkins M.J."/>
            <person name="Karaoz U."/>
            <person name="Brodie E.L."/>
            <person name="Williams K.H."/>
            <person name="Hubbard S.S."/>
            <person name="Banfield J.F."/>
        </authorList>
    </citation>
    <scope>NUCLEOTIDE SEQUENCE [LARGE SCALE GENOMIC DNA]</scope>
</reference>
<dbReference type="PROSITE" id="PS50093">
    <property type="entry name" value="PKD"/>
    <property type="match status" value="1"/>
</dbReference>
<feature type="domain" description="PKD" evidence="3">
    <location>
        <begin position="245"/>
        <end position="276"/>
    </location>
</feature>
<dbReference type="InterPro" id="IPR001322">
    <property type="entry name" value="Lamin_tail_dom"/>
</dbReference>
<dbReference type="EMBL" id="MFUO01000006">
    <property type="protein sequence ID" value="OGI84215.1"/>
    <property type="molecule type" value="Genomic_DNA"/>
</dbReference>
<keyword evidence="2" id="KW-1133">Transmembrane helix</keyword>
<evidence type="ECO:0000256" key="1">
    <source>
        <dbReference type="SAM" id="MobiDB-lite"/>
    </source>
</evidence>
<evidence type="ECO:0000313" key="5">
    <source>
        <dbReference type="Proteomes" id="UP000178184"/>
    </source>
</evidence>
<dbReference type="InterPro" id="IPR000601">
    <property type="entry name" value="PKD_dom"/>
</dbReference>
<accession>A0A1F6WR43</accession>
<keyword evidence="2" id="KW-0472">Membrane</keyword>
<feature type="compositionally biased region" description="Low complexity" evidence="1">
    <location>
        <begin position="173"/>
        <end position="197"/>
    </location>
</feature>
<comment type="caution">
    <text evidence="4">The sequence shown here is derived from an EMBL/GenBank/DDBJ whole genome shotgun (WGS) entry which is preliminary data.</text>
</comment>
<dbReference type="SUPFAM" id="SSF74853">
    <property type="entry name" value="Lamin A/C globular tail domain"/>
    <property type="match status" value="1"/>
</dbReference>
<dbReference type="Pfam" id="PF00932">
    <property type="entry name" value="LTD"/>
    <property type="match status" value="1"/>
</dbReference>
<feature type="transmembrane region" description="Helical" evidence="2">
    <location>
        <begin position="450"/>
        <end position="472"/>
    </location>
</feature>
<sequence>MNKINYIIRFFIFVICIIFYTPNVYAGNLTITEIMYDLDGSDIDWVEIYNSSSNDIDITTLGLFISNSTSNHGIIKYEGSQVIKPDKYGVIVPTSQISSFITKWGSSLNIFTSSFSLPNSTAKIEINNGDKNAPISSVTYSSSQGATNDGKSLQLNNSNSWVSGNPSPGAGFSQNTSLENNNTQNQNTSLTPTTVSSSPEITKVYKEPVMQFVFDVPINVIVGNNTTMKTKLLGYSGETINNGLFVWNFGDGQTINLNTNTNVEHAYLFPGTYTISCSYFYGSWYGKPVVVGRTKIEVIESPLEIKDIYREPYPALRISNNSDNEYDISNYIIQTKNTNITIPVGTYIGEDDDIVIVLPNQTELDGEIKLLSPLGYTSTIFNKTNTNKTVLSLNNNINDTTNNVLKNNQNINLFETDFSNTEIFDNKNNTDKIINLDNNLEENSKNNKSIYLQLFFIIAFSIGLLVFLRLYIKKENKNNSDDYALQDE</sequence>
<gene>
    <name evidence="4" type="ORF">A2903_00700</name>
</gene>
<protein>
    <recommendedName>
        <fullName evidence="3">PKD domain-containing protein</fullName>
    </recommendedName>
</protein>